<reference evidence="1" key="2">
    <citation type="submission" date="2019-01" db="UniProtKB">
        <authorList>
            <consortium name="EnsemblPlants"/>
        </authorList>
    </citation>
    <scope>IDENTIFICATION</scope>
    <source>
        <strain evidence="1">cv. Heinz 1706</strain>
    </source>
</reference>
<sequence length="76" mass="8843">MMNNVVLKALEMLQSETESPVLPEFGRSPTLRKLRITDSPFLLRSDIDNGEMINYVADEFISRFYKELRREASDFA</sequence>
<name>A0A3Q7HST3_SOLLC</name>
<evidence type="ECO:0000313" key="2">
    <source>
        <dbReference type="Proteomes" id="UP000004994"/>
    </source>
</evidence>
<accession>A0A3Q7HST3</accession>
<dbReference type="InParanoid" id="A0A3Q7HST3"/>
<dbReference type="PANTHER" id="PTHR33265:SF8">
    <property type="entry name" value="AVR9_CF-9 RAPIDLY ELICITED PROTEIN 146"/>
    <property type="match status" value="1"/>
</dbReference>
<proteinExistence type="predicted"/>
<dbReference type="InterPro" id="IPR008480">
    <property type="entry name" value="DUF761_pln"/>
</dbReference>
<dbReference type="OMA" id="IDNGEMI"/>
<dbReference type="Gramene" id="Solyc06g066510.1.1">
    <property type="protein sequence ID" value="Solyc06g066510.1.1.1"/>
    <property type="gene ID" value="Solyc06g066510.1"/>
</dbReference>
<dbReference type="EnsemblPlants" id="Solyc06g066510.1.1">
    <property type="protein sequence ID" value="Solyc06g066510.1.1.1"/>
    <property type="gene ID" value="Solyc06g066510.1"/>
</dbReference>
<organism evidence="1">
    <name type="scientific">Solanum lycopersicum</name>
    <name type="common">Tomato</name>
    <name type="synonym">Lycopersicon esculentum</name>
    <dbReference type="NCBI Taxonomy" id="4081"/>
    <lineage>
        <taxon>Eukaryota</taxon>
        <taxon>Viridiplantae</taxon>
        <taxon>Streptophyta</taxon>
        <taxon>Embryophyta</taxon>
        <taxon>Tracheophyta</taxon>
        <taxon>Spermatophyta</taxon>
        <taxon>Magnoliopsida</taxon>
        <taxon>eudicotyledons</taxon>
        <taxon>Gunneridae</taxon>
        <taxon>Pentapetalae</taxon>
        <taxon>asterids</taxon>
        <taxon>lamiids</taxon>
        <taxon>Solanales</taxon>
        <taxon>Solanaceae</taxon>
        <taxon>Solanoideae</taxon>
        <taxon>Solaneae</taxon>
        <taxon>Solanum</taxon>
        <taxon>Solanum subgen. Lycopersicon</taxon>
    </lineage>
</organism>
<dbReference type="AlphaFoldDB" id="A0A3Q7HST3"/>
<dbReference type="Pfam" id="PF05553">
    <property type="entry name" value="DUF761"/>
    <property type="match status" value="1"/>
</dbReference>
<dbReference type="PANTHER" id="PTHR33265">
    <property type="entry name" value="AVR9/CF-9 RAPIDLY ELICITED PROTEIN-RELATED"/>
    <property type="match status" value="1"/>
</dbReference>
<reference evidence="1" key="1">
    <citation type="journal article" date="2012" name="Nature">
        <title>The tomato genome sequence provides insights into fleshy fruit evolution.</title>
        <authorList>
            <consortium name="Tomato Genome Consortium"/>
        </authorList>
    </citation>
    <scope>NUCLEOTIDE SEQUENCE [LARGE SCALE GENOMIC DNA]</scope>
    <source>
        <strain evidence="1">cv. Heinz 1706</strain>
    </source>
</reference>
<dbReference type="PaxDb" id="4081-Solyc06g066510.1.1"/>
<dbReference type="Proteomes" id="UP000004994">
    <property type="component" value="Chromosome 6"/>
</dbReference>
<keyword evidence="2" id="KW-1185">Reference proteome</keyword>
<protein>
    <submittedName>
        <fullName evidence="1">Uncharacterized protein</fullName>
    </submittedName>
</protein>
<evidence type="ECO:0000313" key="1">
    <source>
        <dbReference type="EnsemblPlants" id="Solyc06g066510.1.1.1"/>
    </source>
</evidence>